<dbReference type="InterPro" id="IPR059179">
    <property type="entry name" value="MLKL-like_MCAfunc"/>
</dbReference>
<name>A0AAD7EKD8_9AGAR</name>
<evidence type="ECO:0000313" key="1">
    <source>
        <dbReference type="EMBL" id="KAJ7328924.1"/>
    </source>
</evidence>
<sequence length="314" mass="35467">MSVYCYFCERLSNTCTANSTAFGRLGNVREGSTAPPTSQLPPPPALSLSLSAMLFRMRRISSARITSDALAATRLTLNAIQASTDAFPPLKSSVSVVLVIMELSQRAKSNKKACEHITKRSAQLVQDIWRQTKDFGVVLPEEVERSVVDIENLFKEIESFFGGLETEKAWERFVRQDLHKSQVAEYGRLLDEAMMQFSINLELSIHRLHMAFVAADEKRHAAVLTVSQMSESERLQLLTQIRGDVRDLGDVHMGKYVLASFIFLDHDAPHIPWPRFILTSLDRYIVYRLESECGVTYAFLAVKHQENRPTLDSV</sequence>
<keyword evidence="2" id="KW-1185">Reference proteome</keyword>
<dbReference type="GO" id="GO:0007166">
    <property type="term" value="P:cell surface receptor signaling pathway"/>
    <property type="evidence" value="ECO:0007669"/>
    <property type="project" value="InterPro"/>
</dbReference>
<protein>
    <submittedName>
        <fullName evidence="1">Uncharacterized protein</fullName>
    </submittedName>
</protein>
<dbReference type="Gene3D" id="1.20.930.20">
    <property type="entry name" value="Adaptor protein Cbl, N-terminal domain"/>
    <property type="match status" value="1"/>
</dbReference>
<dbReference type="CDD" id="cd21037">
    <property type="entry name" value="MLKL_NTD"/>
    <property type="match status" value="1"/>
</dbReference>
<organism evidence="1 2">
    <name type="scientific">Mycena albidolilacea</name>
    <dbReference type="NCBI Taxonomy" id="1033008"/>
    <lineage>
        <taxon>Eukaryota</taxon>
        <taxon>Fungi</taxon>
        <taxon>Dikarya</taxon>
        <taxon>Basidiomycota</taxon>
        <taxon>Agaricomycotina</taxon>
        <taxon>Agaricomycetes</taxon>
        <taxon>Agaricomycetidae</taxon>
        <taxon>Agaricales</taxon>
        <taxon>Marasmiineae</taxon>
        <taxon>Mycenaceae</taxon>
        <taxon>Mycena</taxon>
    </lineage>
</organism>
<dbReference type="InterPro" id="IPR036537">
    <property type="entry name" value="Adaptor_Cbl_N_dom_sf"/>
</dbReference>
<dbReference type="EMBL" id="JARIHO010000038">
    <property type="protein sequence ID" value="KAJ7328924.1"/>
    <property type="molecule type" value="Genomic_DNA"/>
</dbReference>
<comment type="caution">
    <text evidence="1">The sequence shown here is derived from an EMBL/GenBank/DDBJ whole genome shotgun (WGS) entry which is preliminary data.</text>
</comment>
<dbReference type="AlphaFoldDB" id="A0AAD7EKD8"/>
<dbReference type="Proteomes" id="UP001218218">
    <property type="component" value="Unassembled WGS sequence"/>
</dbReference>
<accession>A0AAD7EKD8</accession>
<reference evidence="1" key="1">
    <citation type="submission" date="2023-03" db="EMBL/GenBank/DDBJ databases">
        <title>Massive genome expansion in bonnet fungi (Mycena s.s.) driven by repeated elements and novel gene families across ecological guilds.</title>
        <authorList>
            <consortium name="Lawrence Berkeley National Laboratory"/>
            <person name="Harder C.B."/>
            <person name="Miyauchi S."/>
            <person name="Viragh M."/>
            <person name="Kuo A."/>
            <person name="Thoen E."/>
            <person name="Andreopoulos B."/>
            <person name="Lu D."/>
            <person name="Skrede I."/>
            <person name="Drula E."/>
            <person name="Henrissat B."/>
            <person name="Morin E."/>
            <person name="Kohler A."/>
            <person name="Barry K."/>
            <person name="LaButti K."/>
            <person name="Morin E."/>
            <person name="Salamov A."/>
            <person name="Lipzen A."/>
            <person name="Mereny Z."/>
            <person name="Hegedus B."/>
            <person name="Baldrian P."/>
            <person name="Stursova M."/>
            <person name="Weitz H."/>
            <person name="Taylor A."/>
            <person name="Grigoriev I.V."/>
            <person name="Nagy L.G."/>
            <person name="Martin F."/>
            <person name="Kauserud H."/>
        </authorList>
    </citation>
    <scope>NUCLEOTIDE SEQUENCE</scope>
    <source>
        <strain evidence="1">CBHHK002</strain>
    </source>
</reference>
<gene>
    <name evidence="1" type="ORF">DFH08DRAFT_317807</name>
</gene>
<proteinExistence type="predicted"/>
<evidence type="ECO:0000313" key="2">
    <source>
        <dbReference type="Proteomes" id="UP001218218"/>
    </source>
</evidence>